<protein>
    <submittedName>
        <fullName evidence="2">Uncharacterized protein</fullName>
    </submittedName>
</protein>
<accession>A0ABV4SY18</accession>
<evidence type="ECO:0000256" key="1">
    <source>
        <dbReference type="SAM" id="Phobius"/>
    </source>
</evidence>
<name>A0ABV4SY18_9ACTN</name>
<keyword evidence="3" id="KW-1185">Reference proteome</keyword>
<comment type="caution">
    <text evidence="2">The sequence shown here is derived from an EMBL/GenBank/DDBJ whole genome shotgun (WGS) entry which is preliminary data.</text>
</comment>
<gene>
    <name evidence="2" type="ORF">ACEG43_38915</name>
</gene>
<dbReference type="EMBL" id="JBGOSP010000033">
    <property type="protein sequence ID" value="MFA3842101.1"/>
    <property type="molecule type" value="Genomic_DNA"/>
</dbReference>
<evidence type="ECO:0000313" key="3">
    <source>
        <dbReference type="Proteomes" id="UP001571476"/>
    </source>
</evidence>
<feature type="transmembrane region" description="Helical" evidence="1">
    <location>
        <begin position="42"/>
        <end position="62"/>
    </location>
</feature>
<sequence>MSLAVYGLWGLAVTLGFARTVQLNQHAAARNPRDTDRLHTIAIVVALSVITLIALPALIKILSV</sequence>
<keyword evidence="1" id="KW-1133">Transmembrane helix</keyword>
<evidence type="ECO:0000313" key="2">
    <source>
        <dbReference type="EMBL" id="MFA3842101.1"/>
    </source>
</evidence>
<reference evidence="2 3" key="1">
    <citation type="submission" date="2024-08" db="EMBL/GenBank/DDBJ databases">
        <title>Genome sequence of Streptomyces aureus CACIA-1.46HGO.</title>
        <authorList>
            <person name="Evangelista-Martinez Z."/>
        </authorList>
    </citation>
    <scope>NUCLEOTIDE SEQUENCE [LARGE SCALE GENOMIC DNA]</scope>
    <source>
        <strain evidence="2 3">CACIA-1.46HGO</strain>
    </source>
</reference>
<dbReference type="Proteomes" id="UP001571476">
    <property type="component" value="Unassembled WGS sequence"/>
</dbReference>
<keyword evidence="1" id="KW-0812">Transmembrane</keyword>
<keyword evidence="1" id="KW-0472">Membrane</keyword>
<dbReference type="RefSeq" id="WP_372566152.1">
    <property type="nucleotide sequence ID" value="NZ_JBGOSP010000033.1"/>
</dbReference>
<organism evidence="2 3">
    <name type="scientific">Streptomyces aureus</name>
    <dbReference type="NCBI Taxonomy" id="193461"/>
    <lineage>
        <taxon>Bacteria</taxon>
        <taxon>Bacillati</taxon>
        <taxon>Actinomycetota</taxon>
        <taxon>Actinomycetes</taxon>
        <taxon>Kitasatosporales</taxon>
        <taxon>Streptomycetaceae</taxon>
        <taxon>Streptomyces</taxon>
    </lineage>
</organism>
<proteinExistence type="predicted"/>